<evidence type="ECO:0000313" key="2">
    <source>
        <dbReference type="EMBL" id="KAK8731004.1"/>
    </source>
</evidence>
<dbReference type="GO" id="GO:0016197">
    <property type="term" value="P:endosomal transport"/>
    <property type="evidence" value="ECO:0007669"/>
    <property type="project" value="TreeGrafter"/>
</dbReference>
<evidence type="ECO:0000256" key="1">
    <source>
        <dbReference type="SAM" id="MobiDB-lite"/>
    </source>
</evidence>
<dbReference type="GO" id="GO:0005886">
    <property type="term" value="C:plasma membrane"/>
    <property type="evidence" value="ECO:0007669"/>
    <property type="project" value="TreeGrafter"/>
</dbReference>
<dbReference type="Proteomes" id="UP001445076">
    <property type="component" value="Unassembled WGS sequence"/>
</dbReference>
<reference evidence="2 3" key="1">
    <citation type="journal article" date="2024" name="BMC Genomics">
        <title>Genome assembly of redclaw crayfish (Cherax quadricarinatus) provides insights into its immune adaptation and hypoxia tolerance.</title>
        <authorList>
            <person name="Liu Z."/>
            <person name="Zheng J."/>
            <person name="Li H."/>
            <person name="Fang K."/>
            <person name="Wang S."/>
            <person name="He J."/>
            <person name="Zhou D."/>
            <person name="Weng S."/>
            <person name="Chi M."/>
            <person name="Gu Z."/>
            <person name="He J."/>
            <person name="Li F."/>
            <person name="Wang M."/>
        </authorList>
    </citation>
    <scope>NUCLEOTIDE SEQUENCE [LARGE SCALE GENOMIC DNA]</scope>
    <source>
        <strain evidence="2">ZL_2023a</strain>
    </source>
</reference>
<evidence type="ECO:0000313" key="3">
    <source>
        <dbReference type="Proteomes" id="UP001445076"/>
    </source>
</evidence>
<feature type="non-terminal residue" evidence="2">
    <location>
        <position position="1"/>
    </location>
</feature>
<feature type="region of interest" description="Disordered" evidence="1">
    <location>
        <begin position="1"/>
        <end position="22"/>
    </location>
</feature>
<dbReference type="GO" id="GO:0005789">
    <property type="term" value="C:endoplasmic reticulum membrane"/>
    <property type="evidence" value="ECO:0007669"/>
    <property type="project" value="TreeGrafter"/>
</dbReference>
<dbReference type="InterPro" id="IPR053202">
    <property type="entry name" value="EGF_Rcpt_Signaling_Reg"/>
</dbReference>
<proteinExistence type="predicted"/>
<dbReference type="PANTHER" id="PTHR34009:SF2">
    <property type="entry name" value="PROTEIN STAR"/>
    <property type="match status" value="1"/>
</dbReference>
<accession>A0AAW0WSS9</accession>
<dbReference type="GO" id="GO:0031902">
    <property type="term" value="C:late endosome membrane"/>
    <property type="evidence" value="ECO:0007669"/>
    <property type="project" value="TreeGrafter"/>
</dbReference>
<gene>
    <name evidence="2" type="ORF">OTU49_007744</name>
</gene>
<protein>
    <submittedName>
        <fullName evidence="2">Uncharacterized protein</fullName>
    </submittedName>
</protein>
<dbReference type="GO" id="GO:0005794">
    <property type="term" value="C:Golgi apparatus"/>
    <property type="evidence" value="ECO:0007669"/>
    <property type="project" value="TreeGrafter"/>
</dbReference>
<organism evidence="2 3">
    <name type="scientific">Cherax quadricarinatus</name>
    <name type="common">Australian red claw crayfish</name>
    <dbReference type="NCBI Taxonomy" id="27406"/>
    <lineage>
        <taxon>Eukaryota</taxon>
        <taxon>Metazoa</taxon>
        <taxon>Ecdysozoa</taxon>
        <taxon>Arthropoda</taxon>
        <taxon>Crustacea</taxon>
        <taxon>Multicrustacea</taxon>
        <taxon>Malacostraca</taxon>
        <taxon>Eumalacostraca</taxon>
        <taxon>Eucarida</taxon>
        <taxon>Decapoda</taxon>
        <taxon>Pleocyemata</taxon>
        <taxon>Astacidea</taxon>
        <taxon>Parastacoidea</taxon>
        <taxon>Parastacidae</taxon>
        <taxon>Cherax</taxon>
    </lineage>
</organism>
<dbReference type="GO" id="GO:0006888">
    <property type="term" value="P:endoplasmic reticulum to Golgi vesicle-mediated transport"/>
    <property type="evidence" value="ECO:0007669"/>
    <property type="project" value="TreeGrafter"/>
</dbReference>
<keyword evidence="3" id="KW-1185">Reference proteome</keyword>
<comment type="caution">
    <text evidence="2">The sequence shown here is derived from an EMBL/GenBank/DDBJ whole genome shotgun (WGS) entry which is preliminary data.</text>
</comment>
<dbReference type="PANTHER" id="PTHR34009">
    <property type="entry name" value="PROTEIN STAR"/>
    <property type="match status" value="1"/>
</dbReference>
<dbReference type="AlphaFoldDB" id="A0AAW0WSS9"/>
<sequence>GEVNRSDGPVAGSQDNYQPRNVRLTDETFAGRQQDDPELIQYICYHLHRPSSLPYNLSKPQVNDHSQYGQSLHLMNNILHGMVLKTIPWERIKFRVMCIENNHIPEGKKTLRKFMVSKGYKFLGERKIDSWFGWPELLVYKKNGS</sequence>
<dbReference type="EMBL" id="JARKIK010000062">
    <property type="protein sequence ID" value="KAK8731004.1"/>
    <property type="molecule type" value="Genomic_DNA"/>
</dbReference>
<name>A0AAW0WSS9_CHEQU</name>